<feature type="region of interest" description="Disordered" evidence="1">
    <location>
        <begin position="1"/>
        <end position="142"/>
    </location>
</feature>
<protein>
    <submittedName>
        <fullName evidence="2">Uncharacterized protein</fullName>
    </submittedName>
</protein>
<reference evidence="2" key="1">
    <citation type="submission" date="2021-03" db="EMBL/GenBank/DDBJ databases">
        <title>Chromosome level genome of the anhydrobiotic midge Polypedilum vanderplanki.</title>
        <authorList>
            <person name="Yoshida Y."/>
            <person name="Kikawada T."/>
            <person name="Gusev O."/>
        </authorList>
    </citation>
    <scope>NUCLEOTIDE SEQUENCE</scope>
    <source>
        <strain evidence="2">NIAS01</strain>
        <tissue evidence="2">Whole body or cell culture</tissue>
    </source>
</reference>
<feature type="compositionally biased region" description="Basic and acidic residues" evidence="1">
    <location>
        <begin position="72"/>
        <end position="113"/>
    </location>
</feature>
<feature type="compositionally biased region" description="Basic and acidic residues" evidence="1">
    <location>
        <begin position="50"/>
        <end position="61"/>
    </location>
</feature>
<dbReference type="EMBL" id="JADBJN010000001">
    <property type="protein sequence ID" value="KAG5679724.1"/>
    <property type="molecule type" value="Genomic_DNA"/>
</dbReference>
<evidence type="ECO:0000313" key="2">
    <source>
        <dbReference type="EMBL" id="KAG5679724.1"/>
    </source>
</evidence>
<feature type="compositionally biased region" description="Basic residues" evidence="1">
    <location>
        <begin position="114"/>
        <end position="127"/>
    </location>
</feature>
<evidence type="ECO:0000313" key="3">
    <source>
        <dbReference type="Proteomes" id="UP001107558"/>
    </source>
</evidence>
<organism evidence="2 3">
    <name type="scientific">Polypedilum vanderplanki</name>
    <name type="common">Sleeping chironomid midge</name>
    <dbReference type="NCBI Taxonomy" id="319348"/>
    <lineage>
        <taxon>Eukaryota</taxon>
        <taxon>Metazoa</taxon>
        <taxon>Ecdysozoa</taxon>
        <taxon>Arthropoda</taxon>
        <taxon>Hexapoda</taxon>
        <taxon>Insecta</taxon>
        <taxon>Pterygota</taxon>
        <taxon>Neoptera</taxon>
        <taxon>Endopterygota</taxon>
        <taxon>Diptera</taxon>
        <taxon>Nematocera</taxon>
        <taxon>Chironomoidea</taxon>
        <taxon>Chironomidae</taxon>
        <taxon>Chironominae</taxon>
        <taxon>Polypedilum</taxon>
        <taxon>Polypedilum</taxon>
    </lineage>
</organism>
<dbReference type="AlphaFoldDB" id="A0A9J6CC75"/>
<dbReference type="Proteomes" id="UP001107558">
    <property type="component" value="Chromosome 1"/>
</dbReference>
<proteinExistence type="predicted"/>
<feature type="region of interest" description="Disordered" evidence="1">
    <location>
        <begin position="149"/>
        <end position="168"/>
    </location>
</feature>
<name>A0A9J6CC75_POLVA</name>
<evidence type="ECO:0000256" key="1">
    <source>
        <dbReference type="SAM" id="MobiDB-lite"/>
    </source>
</evidence>
<feature type="compositionally biased region" description="Basic and acidic residues" evidence="1">
    <location>
        <begin position="149"/>
        <end position="165"/>
    </location>
</feature>
<keyword evidence="3" id="KW-1185">Reference proteome</keyword>
<sequence length="316" mass="37983">MGNDKMKEEDKSNQSSYQVQESRSRIDLPEFVPINTPEYDDFKSQNINEYDSRYYSDKIIDQKCSTSSHNSVKRESKSEAHEENSNHKRKHYTESRDHHPYHQRQIENKEYHKNVRKKIRYHSRSPRYRSNSPHDNKSKYYRYGKSYDDYDCEDNRQQGRSDHHSRSFKNNRSVFSRLGTLRENEVTPPSKISRIYYEDEENHPYEPYSVQEISDERILYRNSDTDDSLTRRLNIVVHCSEDYDRSRSVVYNNQLDPSEVISAIQNLEFDQQALIQRCNDLKVKVEPLFREISTLETMVLMKTQELEALKRKVNYF</sequence>
<gene>
    <name evidence="2" type="ORF">PVAND_009271</name>
</gene>
<comment type="caution">
    <text evidence="2">The sequence shown here is derived from an EMBL/GenBank/DDBJ whole genome shotgun (WGS) entry which is preliminary data.</text>
</comment>
<accession>A0A9J6CC75</accession>
<feature type="compositionally biased region" description="Basic and acidic residues" evidence="1">
    <location>
        <begin position="1"/>
        <end position="12"/>
    </location>
</feature>